<accession>A0A7Y0LX87</accession>
<keyword evidence="1" id="KW-0472">Membrane</keyword>
<dbReference type="RefSeq" id="WP_169324296.1">
    <property type="nucleotide sequence ID" value="NZ_JABCJJ010000007.1"/>
</dbReference>
<dbReference type="AlphaFoldDB" id="A0A7Y0LX87"/>
<evidence type="ECO:0000313" key="2">
    <source>
        <dbReference type="EMBL" id="NMR19931.1"/>
    </source>
</evidence>
<evidence type="ECO:0000313" key="3">
    <source>
        <dbReference type="Proteomes" id="UP000562124"/>
    </source>
</evidence>
<sequence>MTTQTTRHHQRRAHSPAWWTVAAWSSLGLLVLGGLAGALGMG</sequence>
<proteinExistence type="predicted"/>
<reference evidence="2 3" key="1">
    <citation type="submission" date="2020-04" db="EMBL/GenBank/DDBJ databases">
        <title>Sequencing and Assembly of C. fimi.</title>
        <authorList>
            <person name="Ramsey A.R."/>
        </authorList>
    </citation>
    <scope>NUCLEOTIDE SEQUENCE [LARGE SCALE GENOMIC DNA]</scope>
    <source>
        <strain evidence="2 3">SB</strain>
    </source>
</reference>
<keyword evidence="3" id="KW-1185">Reference proteome</keyword>
<name>A0A7Y0LX87_CELFI</name>
<protein>
    <submittedName>
        <fullName evidence="2">Molybdopterin oxidoreductase</fullName>
    </submittedName>
</protein>
<keyword evidence="1" id="KW-0812">Transmembrane</keyword>
<feature type="transmembrane region" description="Helical" evidence="1">
    <location>
        <begin position="21"/>
        <end position="41"/>
    </location>
</feature>
<gene>
    <name evidence="2" type="ORF">HIR71_06785</name>
</gene>
<organism evidence="2 3">
    <name type="scientific">Cellulomonas fimi</name>
    <dbReference type="NCBI Taxonomy" id="1708"/>
    <lineage>
        <taxon>Bacteria</taxon>
        <taxon>Bacillati</taxon>
        <taxon>Actinomycetota</taxon>
        <taxon>Actinomycetes</taxon>
        <taxon>Micrococcales</taxon>
        <taxon>Cellulomonadaceae</taxon>
        <taxon>Cellulomonas</taxon>
    </lineage>
</organism>
<dbReference type="EMBL" id="JABCJJ010000007">
    <property type="protein sequence ID" value="NMR19931.1"/>
    <property type="molecule type" value="Genomic_DNA"/>
</dbReference>
<dbReference type="Proteomes" id="UP000562124">
    <property type="component" value="Unassembled WGS sequence"/>
</dbReference>
<keyword evidence="1" id="KW-1133">Transmembrane helix</keyword>
<comment type="caution">
    <text evidence="2">The sequence shown here is derived from an EMBL/GenBank/DDBJ whole genome shotgun (WGS) entry which is preliminary data.</text>
</comment>
<evidence type="ECO:0000256" key="1">
    <source>
        <dbReference type="SAM" id="Phobius"/>
    </source>
</evidence>